<evidence type="ECO:0000313" key="2">
    <source>
        <dbReference type="EMBL" id="MEX0428531.1"/>
    </source>
</evidence>
<gene>
    <name evidence="2" type="ORF">AB3X52_12945</name>
</gene>
<sequence>MTVNEHVVEAWRVVAPPKDNPHGPLPPLLLLMTVVTGLVDAFSYLSLGHVLVANMTGNVVFLGFAVGGAPGFVWWASLLAIGTFLVGAFLGGRLNEVVGHHRGRHLCLSAIVETVLVLLSLVVTVFTDPRSDGVYHGGVLLLLIALLGIALGLQNATARALAVPDLTTTVLTLTITGIAADSHAAGGQSSKLGRRLVPIATMFLGGLVGAALVLHDHRTWVLVIAAGLLALVVLLSQPASRSQAAWTTKK</sequence>
<dbReference type="InterPro" id="IPR010699">
    <property type="entry name" value="DUF1275"/>
</dbReference>
<reference evidence="2 3" key="1">
    <citation type="submission" date="2024-07" db="EMBL/GenBank/DDBJ databases">
        <authorList>
            <person name="Lee S."/>
            <person name="Kang M."/>
        </authorList>
    </citation>
    <scope>NUCLEOTIDE SEQUENCE [LARGE SCALE GENOMIC DNA]</scope>
    <source>
        <strain evidence="2 3">DS6</strain>
    </source>
</reference>
<feature type="transmembrane region" description="Helical" evidence="1">
    <location>
        <begin position="220"/>
        <end position="240"/>
    </location>
</feature>
<feature type="transmembrane region" description="Helical" evidence="1">
    <location>
        <begin position="72"/>
        <end position="94"/>
    </location>
</feature>
<feature type="transmembrane region" description="Helical" evidence="1">
    <location>
        <begin position="28"/>
        <end position="52"/>
    </location>
</feature>
<feature type="transmembrane region" description="Helical" evidence="1">
    <location>
        <begin position="133"/>
        <end position="153"/>
    </location>
</feature>
<evidence type="ECO:0000313" key="3">
    <source>
        <dbReference type="Proteomes" id="UP001556631"/>
    </source>
</evidence>
<evidence type="ECO:0000256" key="1">
    <source>
        <dbReference type="SAM" id="Phobius"/>
    </source>
</evidence>
<keyword evidence="1" id="KW-0812">Transmembrane</keyword>
<proteinExistence type="predicted"/>
<keyword evidence="1" id="KW-0472">Membrane</keyword>
<organism evidence="2 3">
    <name type="scientific">Nocardioides eburneus</name>
    <dbReference type="NCBI Taxonomy" id="3231482"/>
    <lineage>
        <taxon>Bacteria</taxon>
        <taxon>Bacillati</taxon>
        <taxon>Actinomycetota</taxon>
        <taxon>Actinomycetes</taxon>
        <taxon>Propionibacteriales</taxon>
        <taxon>Nocardioidaceae</taxon>
        <taxon>Nocardioides</taxon>
    </lineage>
</organism>
<dbReference type="PANTHER" id="PTHR37488">
    <property type="entry name" value="DUF1275 DOMAIN-CONTAINING PROTEIN"/>
    <property type="match status" value="1"/>
</dbReference>
<feature type="transmembrane region" description="Helical" evidence="1">
    <location>
        <begin position="196"/>
        <end position="214"/>
    </location>
</feature>
<dbReference type="RefSeq" id="WP_367994502.1">
    <property type="nucleotide sequence ID" value="NZ_JBFPJR010000022.1"/>
</dbReference>
<keyword evidence="3" id="KW-1185">Reference proteome</keyword>
<feature type="transmembrane region" description="Helical" evidence="1">
    <location>
        <begin position="106"/>
        <end position="127"/>
    </location>
</feature>
<name>A0ABV3T014_9ACTN</name>
<dbReference type="Pfam" id="PF06912">
    <property type="entry name" value="DUF1275"/>
    <property type="match status" value="1"/>
</dbReference>
<protein>
    <submittedName>
        <fullName evidence="2">YoaK family protein</fullName>
    </submittedName>
</protein>
<keyword evidence="1" id="KW-1133">Transmembrane helix</keyword>
<accession>A0ABV3T014</accession>
<dbReference type="Proteomes" id="UP001556631">
    <property type="component" value="Unassembled WGS sequence"/>
</dbReference>
<dbReference type="EMBL" id="JBFPJR010000022">
    <property type="protein sequence ID" value="MEX0428531.1"/>
    <property type="molecule type" value="Genomic_DNA"/>
</dbReference>
<dbReference type="PANTHER" id="PTHR37488:SF2">
    <property type="entry name" value="DUF1275 DOMAIN-CONTAINING PROTEIN"/>
    <property type="match status" value="1"/>
</dbReference>
<comment type="caution">
    <text evidence="2">The sequence shown here is derived from an EMBL/GenBank/DDBJ whole genome shotgun (WGS) entry which is preliminary data.</text>
</comment>